<name>A0A1F8DQW1_9BACT</name>
<comment type="caution">
    <text evidence="1">The sequence shown here is derived from an EMBL/GenBank/DDBJ whole genome shotgun (WGS) entry which is preliminary data.</text>
</comment>
<dbReference type="Proteomes" id="UP000178946">
    <property type="component" value="Unassembled WGS sequence"/>
</dbReference>
<evidence type="ECO:0000313" key="1">
    <source>
        <dbReference type="EMBL" id="OGM90806.1"/>
    </source>
</evidence>
<dbReference type="EMBL" id="MGIR01000007">
    <property type="protein sequence ID" value="OGM90806.1"/>
    <property type="molecule type" value="Genomic_DNA"/>
</dbReference>
<gene>
    <name evidence="1" type="ORF">A3A20_00945</name>
</gene>
<proteinExistence type="predicted"/>
<organism evidence="1 2">
    <name type="scientific">Candidatus Wolfebacteria bacterium RIFCSPLOWO2_01_FULL_45_19</name>
    <dbReference type="NCBI Taxonomy" id="1802557"/>
    <lineage>
        <taxon>Bacteria</taxon>
        <taxon>Candidatus Wolfeibacteriota</taxon>
    </lineage>
</organism>
<sequence length="90" mass="10930">METDKVREALTIYRKKFEELNVPKRRFPRNELPKSDNDFLAHCHGMLDEMEVFIQEGRMEKVFRWLGFIQGCLWRIGVYTVEEMKNHNRP</sequence>
<accession>A0A1F8DQW1</accession>
<evidence type="ECO:0000313" key="2">
    <source>
        <dbReference type="Proteomes" id="UP000178946"/>
    </source>
</evidence>
<reference evidence="1 2" key="1">
    <citation type="journal article" date="2016" name="Nat. Commun.">
        <title>Thousands of microbial genomes shed light on interconnected biogeochemical processes in an aquifer system.</title>
        <authorList>
            <person name="Anantharaman K."/>
            <person name="Brown C.T."/>
            <person name="Hug L.A."/>
            <person name="Sharon I."/>
            <person name="Castelle C.J."/>
            <person name="Probst A.J."/>
            <person name="Thomas B.C."/>
            <person name="Singh A."/>
            <person name="Wilkins M.J."/>
            <person name="Karaoz U."/>
            <person name="Brodie E.L."/>
            <person name="Williams K.H."/>
            <person name="Hubbard S.S."/>
            <person name="Banfield J.F."/>
        </authorList>
    </citation>
    <scope>NUCLEOTIDE SEQUENCE [LARGE SCALE GENOMIC DNA]</scope>
</reference>
<protein>
    <submittedName>
        <fullName evidence="1">Uncharacterized protein</fullName>
    </submittedName>
</protein>
<dbReference type="AlphaFoldDB" id="A0A1F8DQW1"/>